<evidence type="ECO:0000256" key="13">
    <source>
        <dbReference type="ARBA" id="ARBA00022990"/>
    </source>
</evidence>
<keyword evidence="16" id="KW-0804">Transcription</keyword>
<evidence type="ECO:0000256" key="2">
    <source>
        <dbReference type="ARBA" id="ARBA00004286"/>
    </source>
</evidence>
<dbReference type="GO" id="GO:0005686">
    <property type="term" value="C:U2 snRNP"/>
    <property type="evidence" value="ECO:0007669"/>
    <property type="project" value="TreeGrafter"/>
</dbReference>
<keyword evidence="14" id="KW-0805">Transcription regulation</keyword>
<dbReference type="InterPro" id="IPR012677">
    <property type="entry name" value="Nucleotide-bd_a/b_plait_sf"/>
</dbReference>
<dbReference type="PROSITE" id="PS50102">
    <property type="entry name" value="RRM"/>
    <property type="match status" value="2"/>
</dbReference>
<evidence type="ECO:0000256" key="18">
    <source>
        <dbReference type="ARBA" id="ARBA00023204"/>
    </source>
</evidence>
<feature type="domain" description="RRM" evidence="24">
    <location>
        <begin position="180"/>
        <end position="264"/>
    </location>
</feature>
<evidence type="ECO:0000256" key="20">
    <source>
        <dbReference type="ARBA" id="ARBA00062124"/>
    </source>
</evidence>
<evidence type="ECO:0000256" key="3">
    <source>
        <dbReference type="ARBA" id="ARBA00007747"/>
    </source>
</evidence>
<feature type="compositionally biased region" description="Basic and acidic residues" evidence="23">
    <location>
        <begin position="55"/>
        <end position="73"/>
    </location>
</feature>
<dbReference type="InterPro" id="IPR034392">
    <property type="entry name" value="TatSF1-like_RRM1"/>
</dbReference>
<keyword evidence="8" id="KW-0747">Spliceosome</keyword>
<evidence type="ECO:0000256" key="15">
    <source>
        <dbReference type="ARBA" id="ARBA00023159"/>
    </source>
</evidence>
<dbReference type="KEGG" id="tsep:108752053"/>
<keyword evidence="4" id="KW-0158">Chromosome</keyword>
<feature type="compositionally biased region" description="Basic and acidic residues" evidence="23">
    <location>
        <begin position="149"/>
        <end position="166"/>
    </location>
</feature>
<dbReference type="GO" id="GO:0000398">
    <property type="term" value="P:mRNA splicing, via spliceosome"/>
    <property type="evidence" value="ECO:0007669"/>
    <property type="project" value="InterPro"/>
</dbReference>
<dbReference type="STRING" id="34720.A0A195F576"/>
<comment type="similarity">
    <text evidence="3">Belongs to the HTATSF1 family.</text>
</comment>
<reference evidence="25 26" key="1">
    <citation type="submission" date="2016-03" db="EMBL/GenBank/DDBJ databases">
        <title>Trachymyrmex septentrionalis WGS genome.</title>
        <authorList>
            <person name="Nygaard S."/>
            <person name="Hu H."/>
            <person name="Boomsma J."/>
            <person name="Zhang G."/>
        </authorList>
    </citation>
    <scope>NUCLEOTIDE SEQUENCE [LARGE SCALE GENOMIC DNA]</scope>
    <source>
        <strain evidence="25">Tsep2-gDNA-1</strain>
        <tissue evidence="25">Whole body</tissue>
    </source>
</reference>
<dbReference type="SMART" id="SM00360">
    <property type="entry name" value="RRM"/>
    <property type="match status" value="2"/>
</dbReference>
<keyword evidence="9" id="KW-0677">Repeat</keyword>
<feature type="region of interest" description="Disordered" evidence="23">
    <location>
        <begin position="422"/>
        <end position="444"/>
    </location>
</feature>
<gene>
    <name evidence="25" type="ORF">ALC56_10502</name>
</gene>
<evidence type="ECO:0000256" key="19">
    <source>
        <dbReference type="ARBA" id="ARBA00023242"/>
    </source>
</evidence>
<evidence type="ECO:0000259" key="24">
    <source>
        <dbReference type="PROSITE" id="PS50102"/>
    </source>
</evidence>
<keyword evidence="13" id="KW-0007">Acetylation</keyword>
<accession>A0A195F576</accession>
<keyword evidence="17" id="KW-0508">mRNA splicing</keyword>
<evidence type="ECO:0000256" key="14">
    <source>
        <dbReference type="ARBA" id="ARBA00023015"/>
    </source>
</evidence>
<name>A0A195F576_9HYME</name>
<evidence type="ECO:0000256" key="21">
    <source>
        <dbReference type="ARBA" id="ARBA00073773"/>
    </source>
</evidence>
<dbReference type="EMBL" id="KQ981820">
    <property type="protein sequence ID" value="KYN35327.1"/>
    <property type="molecule type" value="Genomic_DNA"/>
</dbReference>
<dbReference type="InterPro" id="IPR000504">
    <property type="entry name" value="RRM_dom"/>
</dbReference>
<evidence type="ECO:0000256" key="23">
    <source>
        <dbReference type="SAM" id="MobiDB-lite"/>
    </source>
</evidence>
<dbReference type="AlphaFoldDB" id="A0A195F576"/>
<dbReference type="GO" id="GO:0006281">
    <property type="term" value="P:DNA repair"/>
    <property type="evidence" value="ECO:0007669"/>
    <property type="project" value="UniProtKB-KW"/>
</dbReference>
<dbReference type="SUPFAM" id="SSF54928">
    <property type="entry name" value="RNA-binding domain, RBD"/>
    <property type="match status" value="2"/>
</dbReference>
<proteinExistence type="inferred from homology"/>
<keyword evidence="12 22" id="KW-0694">RNA-binding</keyword>
<dbReference type="Gene3D" id="3.30.70.330">
    <property type="match status" value="2"/>
</dbReference>
<evidence type="ECO:0000256" key="17">
    <source>
        <dbReference type="ARBA" id="ARBA00023187"/>
    </source>
</evidence>
<evidence type="ECO:0000256" key="6">
    <source>
        <dbReference type="ARBA" id="ARBA00022553"/>
    </source>
</evidence>
<keyword evidence="10" id="KW-0227">DNA damage</keyword>
<dbReference type="CDD" id="cd12281">
    <property type="entry name" value="RRM1_TatSF1_like"/>
    <property type="match status" value="1"/>
</dbReference>
<evidence type="ECO:0000256" key="11">
    <source>
        <dbReference type="ARBA" id="ARBA00022843"/>
    </source>
</evidence>
<feature type="region of interest" description="Disordered" evidence="23">
    <location>
        <begin position="1"/>
        <end position="20"/>
    </location>
</feature>
<evidence type="ECO:0000256" key="7">
    <source>
        <dbReference type="ARBA" id="ARBA00022664"/>
    </source>
</evidence>
<protein>
    <recommendedName>
        <fullName evidence="21">17S U2 SnRNP complex component HTATSF1</fullName>
    </recommendedName>
</protein>
<keyword evidence="11" id="KW-0832">Ubl conjugation</keyword>
<comment type="subunit">
    <text evidence="20">Component of the 17S U2 SnRNP complex, a ribonucleoprotein complex that contains small nuclear RNA (snRNA) U2 and a number of specific proteins. Within the 17S U2 SnRNP complex, interacts (via UHM region) directly with SF3B1. Component of a complex which is at least composed of HTATSF1/Tat-SF1, the P-TEFb complex components CDK9 and CCNT1, RNA polymerase II, SUPT5H, and NCL/nucleolin. Interacts with GTF2F2/RAP30 and POLR2A. Interacts with TCERG1/CA150. Interacts with (poly-ADP-ribosylated) RPA1; promoting HTATSF1 recruitment to DNA damage sites. Interacts (when phosphorylated) with TOPBP1; promoting recruitment of TOPBP1 to DNA damage sites during S-phase.</text>
</comment>
<keyword evidence="6" id="KW-0597">Phosphoprotein</keyword>
<keyword evidence="15" id="KW-0010">Activator</keyword>
<dbReference type="InterPro" id="IPR034393">
    <property type="entry name" value="TatSF1-like"/>
</dbReference>
<feature type="compositionally biased region" description="Pro residues" evidence="23">
    <location>
        <begin position="135"/>
        <end position="147"/>
    </location>
</feature>
<organism evidence="25 26">
    <name type="scientific">Trachymyrmex septentrionalis</name>
    <dbReference type="NCBI Taxonomy" id="34720"/>
    <lineage>
        <taxon>Eukaryota</taxon>
        <taxon>Metazoa</taxon>
        <taxon>Ecdysozoa</taxon>
        <taxon>Arthropoda</taxon>
        <taxon>Hexapoda</taxon>
        <taxon>Insecta</taxon>
        <taxon>Pterygota</taxon>
        <taxon>Neoptera</taxon>
        <taxon>Endopterygota</taxon>
        <taxon>Hymenoptera</taxon>
        <taxon>Apocrita</taxon>
        <taxon>Aculeata</taxon>
        <taxon>Formicoidea</taxon>
        <taxon>Formicidae</taxon>
        <taxon>Myrmicinae</taxon>
        <taxon>Trachymyrmex</taxon>
    </lineage>
</organism>
<evidence type="ECO:0000256" key="22">
    <source>
        <dbReference type="PROSITE-ProRule" id="PRU00176"/>
    </source>
</evidence>
<dbReference type="CDD" id="cd12282">
    <property type="entry name" value="RRM2_TatSF1_like"/>
    <property type="match status" value="1"/>
</dbReference>
<evidence type="ECO:0000256" key="4">
    <source>
        <dbReference type="ARBA" id="ARBA00022454"/>
    </source>
</evidence>
<keyword evidence="5" id="KW-1017">Isopeptide bond</keyword>
<evidence type="ECO:0000256" key="10">
    <source>
        <dbReference type="ARBA" id="ARBA00022763"/>
    </source>
</evidence>
<dbReference type="GO" id="GO:0005694">
    <property type="term" value="C:chromosome"/>
    <property type="evidence" value="ECO:0007669"/>
    <property type="project" value="UniProtKB-SubCell"/>
</dbReference>
<evidence type="ECO:0000256" key="1">
    <source>
        <dbReference type="ARBA" id="ARBA00004123"/>
    </source>
</evidence>
<evidence type="ECO:0000256" key="16">
    <source>
        <dbReference type="ARBA" id="ARBA00023163"/>
    </source>
</evidence>
<dbReference type="GO" id="GO:0003723">
    <property type="term" value="F:RNA binding"/>
    <property type="evidence" value="ECO:0007669"/>
    <property type="project" value="UniProtKB-UniRule"/>
</dbReference>
<evidence type="ECO:0000313" key="25">
    <source>
        <dbReference type="EMBL" id="KYN35327.1"/>
    </source>
</evidence>
<keyword evidence="19" id="KW-0539">Nucleus</keyword>
<feature type="region of interest" description="Disordered" evidence="23">
    <location>
        <begin position="55"/>
        <end position="89"/>
    </location>
</feature>
<comment type="subcellular location">
    <subcellularLocation>
        <location evidence="2">Chromosome</location>
    </subcellularLocation>
    <subcellularLocation>
        <location evidence="1">Nucleus</location>
    </subcellularLocation>
</comment>
<feature type="region of interest" description="Disordered" evidence="23">
    <location>
        <begin position="129"/>
        <end position="168"/>
    </location>
</feature>
<dbReference type="InterPro" id="IPR035979">
    <property type="entry name" value="RBD_domain_sf"/>
</dbReference>
<dbReference type="GO" id="GO:0005684">
    <property type="term" value="C:U2-type spliceosomal complex"/>
    <property type="evidence" value="ECO:0007669"/>
    <property type="project" value="TreeGrafter"/>
</dbReference>
<dbReference type="Proteomes" id="UP000078541">
    <property type="component" value="Unassembled WGS sequence"/>
</dbReference>
<sequence>MADTSSVTANMESEKQDDSMKNYEFDGQTYIYTDKATNITYMFDQENNKWIVKEDNKVSSDSKSLQMEKKEESGPEAGGADVFGFENDTHTYTDPNDGSVYFWDKEKNAWFPKVDEDFMAKYQMNYGFTDMSTPQPKPPEPKQPPPTQKIKEEKEQRRVEAKRKAQEPPTWFEVDEAHNTAIYVSGLPLDITIEELTQLFTKCGLVARDEKGKDKIKLYKDGNGEPKGDALCTYIKVESVDLALKILDGSQIRGKTLSVQRAKFQMKGEYDPALKPKRKKKDKERQKKMQEKLFDWRPERMRGEPLKCERVVIIKNLFAPEDFDNEVQLLLEYQQDIRSECLKCGDVRKVIIYDRHPEGVAQVTFREPAEAQACVQLLNGRWFSQRKISAEIWDGKTKYKITETDAEIEARIEKWDKYLEQEDEEKEKKKQEITSSNEKQKTSQ</sequence>
<dbReference type="FunFam" id="3.30.70.330:FF:000202">
    <property type="entry name" value="HIV Tat-specific factor 1"/>
    <property type="match status" value="1"/>
</dbReference>
<evidence type="ECO:0000256" key="12">
    <source>
        <dbReference type="ARBA" id="ARBA00022884"/>
    </source>
</evidence>
<dbReference type="Pfam" id="PF00076">
    <property type="entry name" value="RRM_1"/>
    <property type="match status" value="2"/>
</dbReference>
<evidence type="ECO:0000313" key="26">
    <source>
        <dbReference type="Proteomes" id="UP000078541"/>
    </source>
</evidence>
<dbReference type="PANTHER" id="PTHR15608:SF0">
    <property type="entry name" value="HIV TAT-SPECIFIC FACTOR 1"/>
    <property type="match status" value="1"/>
</dbReference>
<keyword evidence="18" id="KW-0234">DNA repair</keyword>
<dbReference type="PANTHER" id="PTHR15608">
    <property type="entry name" value="SPLICING FACTOR U2AF-ASSOCIATED PROTEIN 2"/>
    <property type="match status" value="1"/>
</dbReference>
<keyword evidence="7" id="KW-0507">mRNA processing</keyword>
<feature type="compositionally biased region" description="Polar residues" evidence="23">
    <location>
        <begin position="1"/>
        <end position="11"/>
    </location>
</feature>
<keyword evidence="26" id="KW-1185">Reference proteome</keyword>
<evidence type="ECO:0000256" key="9">
    <source>
        <dbReference type="ARBA" id="ARBA00022737"/>
    </source>
</evidence>
<evidence type="ECO:0000256" key="5">
    <source>
        <dbReference type="ARBA" id="ARBA00022499"/>
    </source>
</evidence>
<dbReference type="FunFam" id="3.30.70.330:FF:000105">
    <property type="entry name" value="HIV Tat-specific factor 1 homolog"/>
    <property type="match status" value="1"/>
</dbReference>
<feature type="domain" description="RRM" evidence="24">
    <location>
        <begin position="310"/>
        <end position="395"/>
    </location>
</feature>
<dbReference type="OrthoDB" id="10258585at2759"/>
<evidence type="ECO:0000256" key="8">
    <source>
        <dbReference type="ARBA" id="ARBA00022728"/>
    </source>
</evidence>